<keyword evidence="3" id="KW-1185">Reference proteome</keyword>
<evidence type="ECO:0000313" key="3">
    <source>
        <dbReference type="Proteomes" id="UP001383192"/>
    </source>
</evidence>
<dbReference type="Proteomes" id="UP001383192">
    <property type="component" value="Unassembled WGS sequence"/>
</dbReference>
<feature type="region of interest" description="Disordered" evidence="1">
    <location>
        <begin position="59"/>
        <end position="111"/>
    </location>
</feature>
<sequence>MQPRPSITVTHATNEYIDIEIFPNSERMDSDHVAPAITIWLDKKQFLQPFVIRLRCTPNTSETEHIHPESSKSVGYRNETYEEPDSSFKAQAGCSADLVPSSQPDEVEVDI</sequence>
<evidence type="ECO:0000256" key="1">
    <source>
        <dbReference type="SAM" id="MobiDB-lite"/>
    </source>
</evidence>
<organism evidence="2 3">
    <name type="scientific">Paramarasmius palmivorus</name>
    <dbReference type="NCBI Taxonomy" id="297713"/>
    <lineage>
        <taxon>Eukaryota</taxon>
        <taxon>Fungi</taxon>
        <taxon>Dikarya</taxon>
        <taxon>Basidiomycota</taxon>
        <taxon>Agaricomycotina</taxon>
        <taxon>Agaricomycetes</taxon>
        <taxon>Agaricomycetidae</taxon>
        <taxon>Agaricales</taxon>
        <taxon>Marasmiineae</taxon>
        <taxon>Marasmiaceae</taxon>
        <taxon>Paramarasmius</taxon>
    </lineage>
</organism>
<comment type="caution">
    <text evidence="2">The sequence shown here is derived from an EMBL/GenBank/DDBJ whole genome shotgun (WGS) entry which is preliminary data.</text>
</comment>
<dbReference type="EMBL" id="JAYKXP010000002">
    <property type="protein sequence ID" value="KAK7060731.1"/>
    <property type="molecule type" value="Genomic_DNA"/>
</dbReference>
<protein>
    <submittedName>
        <fullName evidence="2">Uncharacterized protein</fullName>
    </submittedName>
</protein>
<accession>A0AAW0EAZ2</accession>
<gene>
    <name evidence="2" type="ORF">VNI00_000463</name>
</gene>
<proteinExistence type="predicted"/>
<name>A0AAW0EAZ2_9AGAR</name>
<reference evidence="2 3" key="1">
    <citation type="submission" date="2024-01" db="EMBL/GenBank/DDBJ databases">
        <title>A draft genome for a cacao thread blight-causing isolate of Paramarasmius palmivorus.</title>
        <authorList>
            <person name="Baruah I.K."/>
            <person name="Bukari Y."/>
            <person name="Amoako-Attah I."/>
            <person name="Meinhardt L.W."/>
            <person name="Bailey B.A."/>
            <person name="Cohen S.P."/>
        </authorList>
    </citation>
    <scope>NUCLEOTIDE SEQUENCE [LARGE SCALE GENOMIC DNA]</scope>
    <source>
        <strain evidence="2 3">GH-12</strain>
    </source>
</reference>
<evidence type="ECO:0000313" key="2">
    <source>
        <dbReference type="EMBL" id="KAK7060731.1"/>
    </source>
</evidence>
<dbReference type="AlphaFoldDB" id="A0AAW0EAZ2"/>